<sequence>MIRATAPSCTASSSGSGPGGSALFDLTAILLVLLANDIVQNRDSVNAEEAWTKKLRLEEACVFAFGLVEAGIGHYLQRTGDRTLAGAGNEPMVRYARQMLKEALEDARKTGLHRVLSLISAANGEDDLGKLLTQAEAILLQDLATENPVFSGAMASLLVQTSLLEQLGAVTFDDIAGFWGKPWPALGEIRQVVGQVVEATGVAAPSGPCP</sequence>
<organism evidence="1 2">
    <name type="scientific">Aciditerrimonas ferrireducens</name>
    <dbReference type="NCBI Taxonomy" id="667306"/>
    <lineage>
        <taxon>Bacteria</taxon>
        <taxon>Bacillati</taxon>
        <taxon>Actinomycetota</taxon>
        <taxon>Acidimicrobiia</taxon>
        <taxon>Acidimicrobiales</taxon>
        <taxon>Acidimicrobiaceae</taxon>
        <taxon>Aciditerrimonas</taxon>
    </lineage>
</organism>
<evidence type="ECO:0000313" key="1">
    <source>
        <dbReference type="EMBL" id="MFC0081114.1"/>
    </source>
</evidence>
<reference evidence="1 2" key="1">
    <citation type="submission" date="2024-09" db="EMBL/GenBank/DDBJ databases">
        <authorList>
            <person name="Sun Q."/>
            <person name="Mori K."/>
        </authorList>
    </citation>
    <scope>NUCLEOTIDE SEQUENCE [LARGE SCALE GENOMIC DNA]</scope>
    <source>
        <strain evidence="1 2">JCM 15389</strain>
    </source>
</reference>
<comment type="caution">
    <text evidence="1">The sequence shown here is derived from an EMBL/GenBank/DDBJ whole genome shotgun (WGS) entry which is preliminary data.</text>
</comment>
<evidence type="ECO:0000313" key="2">
    <source>
        <dbReference type="Proteomes" id="UP001589788"/>
    </source>
</evidence>
<name>A0ABV6C0A6_9ACTN</name>
<keyword evidence="2" id="KW-1185">Reference proteome</keyword>
<dbReference type="Proteomes" id="UP001589788">
    <property type="component" value="Unassembled WGS sequence"/>
</dbReference>
<proteinExistence type="predicted"/>
<dbReference type="RefSeq" id="WP_377788045.1">
    <property type="nucleotide sequence ID" value="NZ_JBHLYQ010000016.1"/>
</dbReference>
<gene>
    <name evidence="1" type="ORF">ACFFRE_02930</name>
</gene>
<protein>
    <submittedName>
        <fullName evidence="1">Uncharacterized protein</fullName>
    </submittedName>
</protein>
<dbReference type="EMBL" id="JBHLYQ010000016">
    <property type="protein sequence ID" value="MFC0081114.1"/>
    <property type="molecule type" value="Genomic_DNA"/>
</dbReference>
<accession>A0ABV6C0A6</accession>